<keyword evidence="6" id="KW-1185">Reference proteome</keyword>
<dbReference type="AlphaFoldDB" id="A0A927PJV8"/>
<sequence length="474" mass="52916">MTEPGRRVYANRTLNLRSVGAIGYDMDYTLLNYRTEVWEGAAFEHARRSLADRGYPVGDLVFEADKYLQGLALDLDLGNLVKATRFGYVIQAQHGTRKLTFDELRRAYDGVFVDLAEPRFRFLNTLFSISEAALYAQLVDLLDAGEIKQPVGYDELFKLVSSALDMSHTMGTLKAEIIADPDRFCDLDADTAETLMDQRLAGKKLLLITNSEWFYTRAMMSYAFDRHVPSGNWRDLFDIVVVAAAKPRFFAEEPPVFRVVDEQRSLLEPHQGLLEQGGVYHGGCARLVERSLDLDGANILYVGDHLFGDVHVSKSVLRWRTALIMRELEAEIADAAAFVDDERKLRALMAHKVDVEDKLSHARLDRTRAQASGEPTQPADSAMSALYGELRALDQEIAPLAQAAGAIGNTAWGPLMRAGNDKSLFARQVEKFADVYTSRVVNFGRHTPYAYLRAARTSLPHDFVGTDPASAVPE</sequence>
<dbReference type="InterPro" id="IPR016695">
    <property type="entry name" value="Pur_nucleotidase"/>
</dbReference>
<comment type="caution">
    <text evidence="5">The sequence shown here is derived from an EMBL/GenBank/DDBJ whole genome shotgun (WGS) entry which is preliminary data.</text>
</comment>
<dbReference type="NCBIfam" id="TIGR02244">
    <property type="entry name" value="HAD-IG-Ncltidse"/>
    <property type="match status" value="1"/>
</dbReference>
<dbReference type="PANTHER" id="PTHR12103">
    <property type="entry name" value="5'-NUCLEOTIDASE DOMAIN-CONTAINING"/>
    <property type="match status" value="1"/>
</dbReference>
<accession>A0A927PJV8</accession>
<gene>
    <name evidence="5" type="ORF">HT102_00630</name>
</gene>
<dbReference type="Pfam" id="PF05761">
    <property type="entry name" value="5_nucleotid"/>
    <property type="match status" value="1"/>
</dbReference>
<evidence type="ECO:0000256" key="1">
    <source>
        <dbReference type="ARBA" id="ARBA00009589"/>
    </source>
</evidence>
<keyword evidence="4" id="KW-0460">Magnesium</keyword>
<dbReference type="GO" id="GO:0046872">
    <property type="term" value="F:metal ion binding"/>
    <property type="evidence" value="ECO:0007669"/>
    <property type="project" value="UniProtKB-KW"/>
</dbReference>
<keyword evidence="3" id="KW-0378">Hydrolase</keyword>
<keyword evidence="2" id="KW-0479">Metal-binding</keyword>
<dbReference type="InterPro" id="IPR008380">
    <property type="entry name" value="HAD-SF_hydro_IG_5-nucl"/>
</dbReference>
<evidence type="ECO:0000256" key="4">
    <source>
        <dbReference type="ARBA" id="ARBA00022842"/>
    </source>
</evidence>
<comment type="similarity">
    <text evidence="1">Belongs to the 5'(3')-deoxyribonucleotidase family.</text>
</comment>
<dbReference type="GO" id="GO:0008253">
    <property type="term" value="F:5'-nucleotidase activity"/>
    <property type="evidence" value="ECO:0007669"/>
    <property type="project" value="TreeGrafter"/>
</dbReference>
<evidence type="ECO:0000313" key="5">
    <source>
        <dbReference type="EMBL" id="MBD8504993.1"/>
    </source>
</evidence>
<evidence type="ECO:0000256" key="2">
    <source>
        <dbReference type="ARBA" id="ARBA00022723"/>
    </source>
</evidence>
<dbReference type="InterPro" id="IPR036412">
    <property type="entry name" value="HAD-like_sf"/>
</dbReference>
<dbReference type="PANTHER" id="PTHR12103:SF22">
    <property type="entry name" value="HAD-SUPERFAMILY HYDROLASE, SUBFAMILY IG, 5'-NUCLEOTIDASE"/>
    <property type="match status" value="1"/>
</dbReference>
<dbReference type="Gene3D" id="3.40.50.1000">
    <property type="entry name" value="HAD superfamily/HAD-like"/>
    <property type="match status" value="1"/>
</dbReference>
<dbReference type="Proteomes" id="UP000642993">
    <property type="component" value="Unassembled WGS sequence"/>
</dbReference>
<dbReference type="RefSeq" id="WP_192037486.1">
    <property type="nucleotide sequence ID" value="NZ_JACYWE010000001.1"/>
</dbReference>
<name>A0A927PJV8_9ACTN</name>
<dbReference type="InterPro" id="IPR023214">
    <property type="entry name" value="HAD_sf"/>
</dbReference>
<protein>
    <submittedName>
        <fullName evidence="5">HAD-IG family 5'-nucleotidase</fullName>
    </submittedName>
</protein>
<organism evidence="5 6">
    <name type="scientific">Lolliginicoccus lacisalsi</name>
    <dbReference type="NCBI Taxonomy" id="2742202"/>
    <lineage>
        <taxon>Bacteria</taxon>
        <taxon>Bacillati</taxon>
        <taxon>Actinomycetota</taxon>
        <taxon>Actinomycetes</taxon>
        <taxon>Mycobacteriales</taxon>
        <taxon>Hoyosellaceae</taxon>
        <taxon>Lolliginicoccus</taxon>
    </lineage>
</organism>
<proteinExistence type="inferred from homology"/>
<dbReference type="SUPFAM" id="SSF56784">
    <property type="entry name" value="HAD-like"/>
    <property type="match status" value="1"/>
</dbReference>
<evidence type="ECO:0000256" key="3">
    <source>
        <dbReference type="ARBA" id="ARBA00022801"/>
    </source>
</evidence>
<dbReference type="PIRSF" id="PIRSF017434">
    <property type="entry name" value="Purine_5'-nucleotidase"/>
    <property type="match status" value="1"/>
</dbReference>
<reference evidence="5" key="1">
    <citation type="submission" date="2020-09" db="EMBL/GenBank/DDBJ databases">
        <title>Hoyosella lacisalsi sp. nov., a halotolerant actinobacterium isolated from soil of Lake Gudzhirganskoe.</title>
        <authorList>
            <person name="Yang Q."/>
            <person name="Guo P.Y."/>
            <person name="Liu S.W."/>
            <person name="Li F.N."/>
            <person name="Sun C.H."/>
        </authorList>
    </citation>
    <scope>NUCLEOTIDE SEQUENCE</scope>
    <source>
        <strain evidence="5">G463</strain>
    </source>
</reference>
<dbReference type="EMBL" id="JACYWE010000001">
    <property type="protein sequence ID" value="MBD8504993.1"/>
    <property type="molecule type" value="Genomic_DNA"/>
</dbReference>
<evidence type="ECO:0000313" key="6">
    <source>
        <dbReference type="Proteomes" id="UP000642993"/>
    </source>
</evidence>